<dbReference type="Proteomes" id="UP001295794">
    <property type="component" value="Unassembled WGS sequence"/>
</dbReference>
<proteinExistence type="inferred from homology"/>
<evidence type="ECO:0000256" key="4">
    <source>
        <dbReference type="RuleBase" id="RU000363"/>
    </source>
</evidence>
<gene>
    <name evidence="6" type="ORF">MYCIT1_LOCUS30792</name>
</gene>
<dbReference type="SUPFAM" id="SSF51735">
    <property type="entry name" value="NAD(P)-binding Rossmann-fold domains"/>
    <property type="match status" value="1"/>
</dbReference>
<dbReference type="AlphaFoldDB" id="A0AAD2HRF3"/>
<evidence type="ECO:0000256" key="1">
    <source>
        <dbReference type="ARBA" id="ARBA00006484"/>
    </source>
</evidence>
<dbReference type="PANTHER" id="PTHR44169:SF6">
    <property type="entry name" value="NADPH-DEPENDENT 1-ACYLDIHYDROXYACETONE PHOSPHATE REDUCTASE"/>
    <property type="match status" value="1"/>
</dbReference>
<accession>A0AAD2HRF3</accession>
<protein>
    <recommendedName>
        <fullName evidence="5">Ketoreductase domain-containing protein</fullName>
    </recommendedName>
</protein>
<dbReference type="InterPro" id="IPR002347">
    <property type="entry name" value="SDR_fam"/>
</dbReference>
<dbReference type="PRINTS" id="PR00081">
    <property type="entry name" value="GDHRDH"/>
</dbReference>
<dbReference type="EMBL" id="CAVNYO010000440">
    <property type="protein sequence ID" value="CAK5280305.1"/>
    <property type="molecule type" value="Genomic_DNA"/>
</dbReference>
<evidence type="ECO:0000313" key="7">
    <source>
        <dbReference type="Proteomes" id="UP001295794"/>
    </source>
</evidence>
<evidence type="ECO:0000313" key="6">
    <source>
        <dbReference type="EMBL" id="CAK5280305.1"/>
    </source>
</evidence>
<dbReference type="InterPro" id="IPR057326">
    <property type="entry name" value="KR_dom"/>
</dbReference>
<dbReference type="InterPro" id="IPR036291">
    <property type="entry name" value="NAD(P)-bd_dom_sf"/>
</dbReference>
<sequence>PTSKSLTSLTTILPMSNTKRVVLVTGCSEGGIGYALCERFAAEGCRVYATARRQDAMAGLDQHPLISTHTLDIGIEEDVRRVVDQVVEEQGQIDIVVNNAGVMGIGPLIEQPIDYVKNVFDTNVYGALRVSQAAFSHMADRKSGLIINIGSVVGDIPVPWNGLYSASKAALHSMSEILMMELRPFNIQVMNITPAAVRSNISKNQRSIFRLPESSYFTAYLPSILRRMNSSQSPDAMPEDTFARKVVSAALKSQPPTHLTLGGGAFTFQVLRWLPRSLVFWILWRRFSKTT</sequence>
<feature type="domain" description="Ketoreductase" evidence="5">
    <location>
        <begin position="20"/>
        <end position="195"/>
    </location>
</feature>
<dbReference type="PRINTS" id="PR00080">
    <property type="entry name" value="SDRFAMILY"/>
</dbReference>
<comment type="similarity">
    <text evidence="1 4">Belongs to the short-chain dehydrogenases/reductases (SDR) family.</text>
</comment>
<keyword evidence="2" id="KW-0521">NADP</keyword>
<dbReference type="GO" id="GO:0005783">
    <property type="term" value="C:endoplasmic reticulum"/>
    <property type="evidence" value="ECO:0007669"/>
    <property type="project" value="TreeGrafter"/>
</dbReference>
<name>A0AAD2HRF3_9AGAR</name>
<dbReference type="PANTHER" id="PTHR44169">
    <property type="entry name" value="NADPH-DEPENDENT 1-ACYLDIHYDROXYACETONE PHOSPHATE REDUCTASE"/>
    <property type="match status" value="1"/>
</dbReference>
<evidence type="ECO:0000256" key="3">
    <source>
        <dbReference type="ARBA" id="ARBA00023002"/>
    </source>
</evidence>
<dbReference type="SMART" id="SM00822">
    <property type="entry name" value="PKS_KR"/>
    <property type="match status" value="1"/>
</dbReference>
<organism evidence="6 7">
    <name type="scientific">Mycena citricolor</name>
    <dbReference type="NCBI Taxonomy" id="2018698"/>
    <lineage>
        <taxon>Eukaryota</taxon>
        <taxon>Fungi</taxon>
        <taxon>Dikarya</taxon>
        <taxon>Basidiomycota</taxon>
        <taxon>Agaricomycotina</taxon>
        <taxon>Agaricomycetes</taxon>
        <taxon>Agaricomycetidae</taxon>
        <taxon>Agaricales</taxon>
        <taxon>Marasmiineae</taxon>
        <taxon>Mycenaceae</taxon>
        <taxon>Mycena</taxon>
    </lineage>
</organism>
<feature type="non-terminal residue" evidence="6">
    <location>
        <position position="1"/>
    </location>
</feature>
<dbReference type="InterPro" id="IPR020904">
    <property type="entry name" value="Sc_DH/Rdtase_CS"/>
</dbReference>
<evidence type="ECO:0000259" key="5">
    <source>
        <dbReference type="SMART" id="SM00822"/>
    </source>
</evidence>
<comment type="caution">
    <text evidence="6">The sequence shown here is derived from an EMBL/GenBank/DDBJ whole genome shotgun (WGS) entry which is preliminary data.</text>
</comment>
<keyword evidence="3" id="KW-0560">Oxidoreductase</keyword>
<keyword evidence="7" id="KW-1185">Reference proteome</keyword>
<dbReference type="CDD" id="cd05374">
    <property type="entry name" value="17beta-HSD-like_SDR_c"/>
    <property type="match status" value="1"/>
</dbReference>
<dbReference type="FunFam" id="3.40.50.720:FF:000261">
    <property type="entry name" value="NADPH-dependent 1-acyldihydroxyacetone phosphate reductase"/>
    <property type="match status" value="1"/>
</dbReference>
<dbReference type="Gene3D" id="3.40.50.720">
    <property type="entry name" value="NAD(P)-binding Rossmann-like Domain"/>
    <property type="match status" value="1"/>
</dbReference>
<dbReference type="GO" id="GO:0016491">
    <property type="term" value="F:oxidoreductase activity"/>
    <property type="evidence" value="ECO:0007669"/>
    <property type="project" value="UniProtKB-KW"/>
</dbReference>
<reference evidence="6" key="1">
    <citation type="submission" date="2023-11" db="EMBL/GenBank/DDBJ databases">
        <authorList>
            <person name="De Vega J J."/>
            <person name="De Vega J J."/>
        </authorList>
    </citation>
    <scope>NUCLEOTIDE SEQUENCE</scope>
</reference>
<dbReference type="PROSITE" id="PS00061">
    <property type="entry name" value="ADH_SHORT"/>
    <property type="match status" value="1"/>
</dbReference>
<dbReference type="Pfam" id="PF00106">
    <property type="entry name" value="adh_short"/>
    <property type="match status" value="1"/>
</dbReference>
<evidence type="ECO:0000256" key="2">
    <source>
        <dbReference type="ARBA" id="ARBA00022857"/>
    </source>
</evidence>